<evidence type="ECO:0000313" key="7">
    <source>
        <dbReference type="EMBL" id="GGD43764.1"/>
    </source>
</evidence>
<dbReference type="Proteomes" id="UP000633205">
    <property type="component" value="Unassembled WGS sequence"/>
</dbReference>
<dbReference type="PANTHER" id="PTHR30579:SF2">
    <property type="entry name" value="HTH-TYPE TRANSCRIPTIONAL REGULATOR ARGP"/>
    <property type="match status" value="1"/>
</dbReference>
<keyword evidence="4" id="KW-0010">Activator</keyword>
<name>A0A916YG66_9MICO</name>
<evidence type="ECO:0000256" key="4">
    <source>
        <dbReference type="ARBA" id="ARBA00023159"/>
    </source>
</evidence>
<dbReference type="Gene3D" id="3.40.190.290">
    <property type="match status" value="1"/>
</dbReference>
<reference evidence="7" key="1">
    <citation type="journal article" date="2014" name="Int. J. Syst. Evol. Microbiol.">
        <title>Complete genome sequence of Corynebacterium casei LMG S-19264T (=DSM 44701T), isolated from a smear-ripened cheese.</title>
        <authorList>
            <consortium name="US DOE Joint Genome Institute (JGI-PGF)"/>
            <person name="Walter F."/>
            <person name="Albersmeier A."/>
            <person name="Kalinowski J."/>
            <person name="Ruckert C."/>
        </authorList>
    </citation>
    <scope>NUCLEOTIDE SEQUENCE</scope>
    <source>
        <strain evidence="7">CGMCC 1.15152</strain>
    </source>
</reference>
<dbReference type="NCBIfam" id="NF002964">
    <property type="entry name" value="PRK03635.1"/>
    <property type="match status" value="1"/>
</dbReference>
<dbReference type="InterPro" id="IPR050176">
    <property type="entry name" value="LTTR"/>
</dbReference>
<dbReference type="RefSeq" id="WP_188712843.1">
    <property type="nucleotide sequence ID" value="NZ_BMHO01000002.1"/>
</dbReference>
<accession>A0A916YG66</accession>
<dbReference type="Gene3D" id="1.10.10.10">
    <property type="entry name" value="Winged helix-like DNA-binding domain superfamily/Winged helix DNA-binding domain"/>
    <property type="match status" value="1"/>
</dbReference>
<dbReference type="NCBIfam" id="NF009888">
    <property type="entry name" value="PRK13348.1"/>
    <property type="match status" value="1"/>
</dbReference>
<evidence type="ECO:0000256" key="1">
    <source>
        <dbReference type="ARBA" id="ARBA00009437"/>
    </source>
</evidence>
<comment type="similarity">
    <text evidence="1">Belongs to the LysR transcriptional regulatory family.</text>
</comment>
<keyword evidence="3" id="KW-0238">DNA-binding</keyword>
<dbReference type="GO" id="GO:0003700">
    <property type="term" value="F:DNA-binding transcription factor activity"/>
    <property type="evidence" value="ECO:0007669"/>
    <property type="project" value="InterPro"/>
</dbReference>
<dbReference type="AlphaFoldDB" id="A0A916YG66"/>
<evidence type="ECO:0000256" key="5">
    <source>
        <dbReference type="ARBA" id="ARBA00023163"/>
    </source>
</evidence>
<protein>
    <submittedName>
        <fullName evidence="7">Transcriptional regulator ArgP</fullName>
    </submittedName>
</protein>
<evidence type="ECO:0000256" key="3">
    <source>
        <dbReference type="ARBA" id="ARBA00023125"/>
    </source>
</evidence>
<dbReference type="InterPro" id="IPR000847">
    <property type="entry name" value="LysR_HTH_N"/>
</dbReference>
<dbReference type="EMBL" id="BMHO01000002">
    <property type="protein sequence ID" value="GGD43764.1"/>
    <property type="molecule type" value="Genomic_DNA"/>
</dbReference>
<feature type="domain" description="HTH lysR-type" evidence="6">
    <location>
        <begin position="9"/>
        <end position="59"/>
    </location>
</feature>
<dbReference type="InterPro" id="IPR005119">
    <property type="entry name" value="LysR_subst-bd"/>
</dbReference>
<dbReference type="SUPFAM" id="SSF46785">
    <property type="entry name" value="Winged helix' DNA-binding domain"/>
    <property type="match status" value="1"/>
</dbReference>
<organism evidence="7 8">
    <name type="scientific">Microbacterium faecale</name>
    <dbReference type="NCBI Taxonomy" id="1804630"/>
    <lineage>
        <taxon>Bacteria</taxon>
        <taxon>Bacillati</taxon>
        <taxon>Actinomycetota</taxon>
        <taxon>Actinomycetes</taxon>
        <taxon>Micrococcales</taxon>
        <taxon>Microbacteriaceae</taxon>
        <taxon>Microbacterium</taxon>
    </lineage>
</organism>
<dbReference type="PROSITE" id="PS50931">
    <property type="entry name" value="HTH_LYSR"/>
    <property type="match status" value="1"/>
</dbReference>
<dbReference type="GO" id="GO:0003677">
    <property type="term" value="F:DNA binding"/>
    <property type="evidence" value="ECO:0007669"/>
    <property type="project" value="UniProtKB-KW"/>
</dbReference>
<proteinExistence type="inferred from homology"/>
<dbReference type="InterPro" id="IPR036390">
    <property type="entry name" value="WH_DNA-bd_sf"/>
</dbReference>
<dbReference type="PANTHER" id="PTHR30579">
    <property type="entry name" value="TRANSCRIPTIONAL REGULATOR"/>
    <property type="match status" value="1"/>
</dbReference>
<evidence type="ECO:0000259" key="6">
    <source>
        <dbReference type="PROSITE" id="PS50931"/>
    </source>
</evidence>
<dbReference type="InterPro" id="IPR017685">
    <property type="entry name" value="ArgP"/>
</dbReference>
<evidence type="ECO:0000313" key="8">
    <source>
        <dbReference type="Proteomes" id="UP000633205"/>
    </source>
</evidence>
<keyword evidence="8" id="KW-1185">Reference proteome</keyword>
<evidence type="ECO:0000256" key="2">
    <source>
        <dbReference type="ARBA" id="ARBA00023015"/>
    </source>
</evidence>
<gene>
    <name evidence="7" type="primary">iciA</name>
    <name evidence="7" type="ORF">GCM10010915_26070</name>
</gene>
<keyword evidence="5" id="KW-0804">Transcription</keyword>
<dbReference type="InterPro" id="IPR036388">
    <property type="entry name" value="WH-like_DNA-bd_sf"/>
</dbReference>
<dbReference type="Pfam" id="PF03466">
    <property type="entry name" value="LysR_substrate"/>
    <property type="match status" value="1"/>
</dbReference>
<dbReference type="Pfam" id="PF00126">
    <property type="entry name" value="HTH_1"/>
    <property type="match status" value="1"/>
</dbReference>
<sequence length="295" mass="31770">MWIAPELAETVAMIVDEGSFERAAQRLKVSPSAVSQRLRALESQLGRVLIIRSRPIRATPAGATVVRLARQYAAVGHDASVALAIEREERMHVPIAVNADSLATWLLPALEAVTHAHDLTFELLREDEDHTARLLESGSALAAITSQRTPIAGCVVTPLGATEYLAVATPTFVRRWFRGGVTPAALVSAPVIEFDRTDDVQSDWLRANGVEADTPPRHYVPASEDYASAVRLGMGWGMLPPAQAQPSLEAGTLAPLGGPDMTEPLFWQQWNIASEALTAIRESVVSHARAALAPL</sequence>
<reference evidence="7" key="2">
    <citation type="submission" date="2020-09" db="EMBL/GenBank/DDBJ databases">
        <authorList>
            <person name="Sun Q."/>
            <person name="Zhou Y."/>
        </authorList>
    </citation>
    <scope>NUCLEOTIDE SEQUENCE</scope>
    <source>
        <strain evidence="7">CGMCC 1.15152</strain>
    </source>
</reference>
<keyword evidence="2" id="KW-0805">Transcription regulation</keyword>
<dbReference type="NCBIfam" id="TIGR03298">
    <property type="entry name" value="argP"/>
    <property type="match status" value="1"/>
</dbReference>
<dbReference type="SUPFAM" id="SSF53850">
    <property type="entry name" value="Periplasmic binding protein-like II"/>
    <property type="match status" value="1"/>
</dbReference>
<comment type="caution">
    <text evidence="7">The sequence shown here is derived from an EMBL/GenBank/DDBJ whole genome shotgun (WGS) entry which is preliminary data.</text>
</comment>